<reference evidence="2" key="1">
    <citation type="journal article" date="2008" name="Nat. Genet.">
        <title>The Pristionchus pacificus genome provides a unique perspective on nematode lifestyle and parasitism.</title>
        <authorList>
            <person name="Dieterich C."/>
            <person name="Clifton S.W."/>
            <person name="Schuster L.N."/>
            <person name="Chinwalla A."/>
            <person name="Delehaunty K."/>
            <person name="Dinkelacker I."/>
            <person name="Fulton L."/>
            <person name="Fulton R."/>
            <person name="Godfrey J."/>
            <person name="Minx P."/>
            <person name="Mitreva M."/>
            <person name="Roeseler W."/>
            <person name="Tian H."/>
            <person name="Witte H."/>
            <person name="Yang S.P."/>
            <person name="Wilson R.K."/>
            <person name="Sommer R.J."/>
        </authorList>
    </citation>
    <scope>NUCLEOTIDE SEQUENCE [LARGE SCALE GENOMIC DNA]</scope>
    <source>
        <strain evidence="2">PS312</strain>
    </source>
</reference>
<evidence type="ECO:0000313" key="2">
    <source>
        <dbReference type="Proteomes" id="UP000005239"/>
    </source>
</evidence>
<sequence length="88" mass="10035">MTRYLLVLILLTGVATAWNYKTGYDSHPCNLKNVWVKRSESTEELPQPPVREKAPTISYIHKRNSASLRDVETTVLPQPTSAKTPRRL</sequence>
<evidence type="ECO:0000313" key="1">
    <source>
        <dbReference type="EnsemblMetazoa" id="PPA17587.1"/>
    </source>
</evidence>
<dbReference type="EnsemblMetazoa" id="PPA17587.1">
    <property type="protein sequence ID" value="PPA17587.1"/>
    <property type="gene ID" value="WBGene00107141"/>
</dbReference>
<gene>
    <name evidence="1" type="primary">WBGene00107141</name>
</gene>
<dbReference type="AlphaFoldDB" id="A0A454XRZ1"/>
<accession>A0A454XRZ1</accession>
<accession>A0A8R1UCU7</accession>
<dbReference type="Proteomes" id="UP000005239">
    <property type="component" value="Unassembled WGS sequence"/>
</dbReference>
<organism evidence="1 2">
    <name type="scientific">Pristionchus pacificus</name>
    <name type="common">Parasitic nematode worm</name>
    <dbReference type="NCBI Taxonomy" id="54126"/>
    <lineage>
        <taxon>Eukaryota</taxon>
        <taxon>Metazoa</taxon>
        <taxon>Ecdysozoa</taxon>
        <taxon>Nematoda</taxon>
        <taxon>Chromadorea</taxon>
        <taxon>Rhabditida</taxon>
        <taxon>Rhabditina</taxon>
        <taxon>Diplogasteromorpha</taxon>
        <taxon>Diplogasteroidea</taxon>
        <taxon>Neodiplogasteridae</taxon>
        <taxon>Pristionchus</taxon>
    </lineage>
</organism>
<reference evidence="1" key="2">
    <citation type="submission" date="2022-06" db="UniProtKB">
        <authorList>
            <consortium name="EnsemblMetazoa"/>
        </authorList>
    </citation>
    <scope>IDENTIFICATION</scope>
    <source>
        <strain evidence="1">PS312</strain>
    </source>
</reference>
<protein>
    <submittedName>
        <fullName evidence="1">Uncharacterized protein</fullName>
    </submittedName>
</protein>
<name>A0A454XRZ1_PRIPA</name>
<keyword evidence="2" id="KW-1185">Reference proteome</keyword>
<proteinExistence type="predicted"/>